<organism evidence="9 10">
    <name type="scientific">Brenthis ino</name>
    <name type="common">lesser marbled fritillary</name>
    <dbReference type="NCBI Taxonomy" id="405034"/>
    <lineage>
        <taxon>Eukaryota</taxon>
        <taxon>Metazoa</taxon>
        <taxon>Ecdysozoa</taxon>
        <taxon>Arthropoda</taxon>
        <taxon>Hexapoda</taxon>
        <taxon>Insecta</taxon>
        <taxon>Pterygota</taxon>
        <taxon>Neoptera</taxon>
        <taxon>Endopterygota</taxon>
        <taxon>Lepidoptera</taxon>
        <taxon>Glossata</taxon>
        <taxon>Ditrysia</taxon>
        <taxon>Papilionoidea</taxon>
        <taxon>Nymphalidae</taxon>
        <taxon>Heliconiinae</taxon>
        <taxon>Argynnini</taxon>
        <taxon>Brenthis</taxon>
    </lineage>
</organism>
<feature type="disulfide bond" evidence="4">
    <location>
        <begin position="242"/>
        <end position="303"/>
    </location>
</feature>
<feature type="non-terminal residue" evidence="9">
    <location>
        <position position="800"/>
    </location>
</feature>
<dbReference type="CDD" id="cd07066">
    <property type="entry name" value="CRD_FZ"/>
    <property type="match status" value="1"/>
</dbReference>
<dbReference type="PROSITE" id="PS50068">
    <property type="entry name" value="LDLRA_2"/>
    <property type="match status" value="1"/>
</dbReference>
<dbReference type="OrthoDB" id="5985572at2759"/>
<keyword evidence="10" id="KW-1185">Reference proteome</keyword>
<dbReference type="InterPro" id="IPR001254">
    <property type="entry name" value="Trypsin_dom"/>
</dbReference>
<dbReference type="InterPro" id="IPR043504">
    <property type="entry name" value="Peptidase_S1_PA_chymotrypsin"/>
</dbReference>
<dbReference type="SUPFAM" id="SSF57424">
    <property type="entry name" value="LDL receptor-like module"/>
    <property type="match status" value="1"/>
</dbReference>
<dbReference type="PROSITE" id="PS50240">
    <property type="entry name" value="TRYPSIN_DOM"/>
    <property type="match status" value="1"/>
</dbReference>
<keyword evidence="3 5" id="KW-1015">Disulfide bond</keyword>
<evidence type="ECO:0000313" key="10">
    <source>
        <dbReference type="Proteomes" id="UP000838878"/>
    </source>
</evidence>
<dbReference type="PANTHER" id="PTHR24258">
    <property type="entry name" value="SERINE PROTEASE-RELATED"/>
    <property type="match status" value="1"/>
</dbReference>
<dbReference type="InterPro" id="IPR002172">
    <property type="entry name" value="LDrepeatLR_classA_rpt"/>
</dbReference>
<accession>A0A8J9V691</accession>
<name>A0A8J9V691_9NEOP</name>
<feature type="disulfide bond" evidence="5">
    <location>
        <begin position="410"/>
        <end position="425"/>
    </location>
</feature>
<evidence type="ECO:0000256" key="6">
    <source>
        <dbReference type="SAM" id="Phobius"/>
    </source>
</evidence>
<dbReference type="InterPro" id="IPR020067">
    <property type="entry name" value="Frizzled_dom"/>
</dbReference>
<evidence type="ECO:0000259" key="7">
    <source>
        <dbReference type="PROSITE" id="PS50038"/>
    </source>
</evidence>
<protein>
    <recommendedName>
        <fullName evidence="11">Atrial natriuretic peptide-converting enzyme</fullName>
    </recommendedName>
</protein>
<sequence length="800" mass="88666">MTFSGSMKESKPRNVKDTWESELGYGWSRSGQRRCRAHRPPESTMSVSSDIRFTRRKLSRSCRGCCAAMASLLVLLLLAAVAVYLGHMYLFGDPLNRQTFRGSFVVSSWGSQEASLEVRDNSTREQELREAIFKSYRTSELRSCFVAAEVLALDNTADGTRVHFEVSFEPIFTAVSTSEVTAVMSKEILTPYFQSIGVLPATLHIEESSMISSQPLMESDISITDVPTTESITFEIEDLRECSPLTLSLCSHLPYNTTAYPNLVGHTNKEVLLRDLVAFRELLDAECSLLAQDFVCQMLQPRCEDERLIRPCRAYCRAFHAGCGARLPDRLRPHFDCARFPEYYGPGSCSPEPDCVGGLQRLALSRRACDAIPDCADAADERACSHCAAAGAGALRCALWPRCLPAHLRCDGTPDCADGSDESGCLWISRSLATWKRETSETTLGAVRSRAGYALWAERGRAGKICAAPYEDDKRALMNVATSLCTALTFKTAISAEAVPDAEIESDENSAEAIIQDKVRKEIPEYVEVVDPSAPEIAFIKSECPQRKVIKIVCDQLECGVTSARGAQASLGVEGLPRSARPGDWPWHAALLRSHVHACDGVLIHPNWLITTASCFQGQPKAEWTVRLGTVRIQSTTPWQQEQRIVGMVRSPVEGSMLAMVRLEEPVEMTDFVRPACLPENVYKTDEHSVCNTLGWTRNRDQLQRVHVVPTSMNTCENVSIATGNGICAEPLYDQDDCDEEEYAGSSMMCFEEKSKHWSLIGVSSWRIACSKIGLGRPRIYDALTSHIDWIRRTISNSAR</sequence>
<evidence type="ECO:0000259" key="8">
    <source>
        <dbReference type="PROSITE" id="PS50240"/>
    </source>
</evidence>
<feature type="domain" description="FZ" evidence="7">
    <location>
        <begin position="237"/>
        <end position="358"/>
    </location>
</feature>
<dbReference type="Proteomes" id="UP000838878">
    <property type="component" value="Chromosome 2"/>
</dbReference>
<keyword evidence="2" id="KW-0735">Signal-anchor</keyword>
<dbReference type="Gene3D" id="4.10.400.10">
    <property type="entry name" value="Low-density Lipoprotein Receptor"/>
    <property type="match status" value="1"/>
</dbReference>
<dbReference type="InterPro" id="IPR023415">
    <property type="entry name" value="LDLR_class-A_CS"/>
</dbReference>
<dbReference type="PROSITE" id="PS01209">
    <property type="entry name" value="LDLRA_1"/>
    <property type="match status" value="1"/>
</dbReference>
<comment type="caution">
    <text evidence="5">Lacks conserved residue(s) required for the propagation of feature annotation.</text>
</comment>
<evidence type="ECO:0000313" key="9">
    <source>
        <dbReference type="EMBL" id="CAH0720755.1"/>
    </source>
</evidence>
<dbReference type="Gene3D" id="1.10.2000.10">
    <property type="entry name" value="Frizzled cysteine-rich domain"/>
    <property type="match status" value="1"/>
</dbReference>
<keyword evidence="6" id="KW-1133">Transmembrane helix</keyword>
<keyword evidence="6" id="KW-0812">Transmembrane</keyword>
<dbReference type="InterPro" id="IPR036790">
    <property type="entry name" value="Frizzled_dom_sf"/>
</dbReference>
<evidence type="ECO:0000256" key="5">
    <source>
        <dbReference type="PROSITE-ProRule" id="PRU00124"/>
    </source>
</evidence>
<dbReference type="GO" id="GO:0006508">
    <property type="term" value="P:proteolysis"/>
    <property type="evidence" value="ECO:0007669"/>
    <property type="project" value="InterPro"/>
</dbReference>
<dbReference type="PRINTS" id="PR00261">
    <property type="entry name" value="LDLRECEPTOR"/>
</dbReference>
<keyword evidence="6" id="KW-0472">Membrane</keyword>
<dbReference type="PANTHER" id="PTHR24258:SF146">
    <property type="entry name" value="ATRIAL NATRIURETIC PEPTIDE-CONVERTING ENZYME"/>
    <property type="match status" value="1"/>
</dbReference>
<dbReference type="Pfam" id="PF00089">
    <property type="entry name" value="Trypsin"/>
    <property type="match status" value="1"/>
</dbReference>
<evidence type="ECO:0008006" key="11">
    <source>
        <dbReference type="Google" id="ProtNLM"/>
    </source>
</evidence>
<evidence type="ECO:0000256" key="2">
    <source>
        <dbReference type="ARBA" id="ARBA00022968"/>
    </source>
</evidence>
<dbReference type="CDD" id="cd00190">
    <property type="entry name" value="Tryp_SPc"/>
    <property type="match status" value="1"/>
</dbReference>
<dbReference type="GO" id="GO:0005886">
    <property type="term" value="C:plasma membrane"/>
    <property type="evidence" value="ECO:0007669"/>
    <property type="project" value="UniProtKB-SubCell"/>
</dbReference>
<feature type="disulfide bond" evidence="4">
    <location>
        <begin position="250"/>
        <end position="296"/>
    </location>
</feature>
<dbReference type="SMART" id="SM00063">
    <property type="entry name" value="FRI"/>
    <property type="match status" value="1"/>
</dbReference>
<proteinExistence type="predicted"/>
<dbReference type="FunFam" id="2.40.10.10:FF:000235">
    <property type="entry name" value="Atrial natriuretic peptide-converting enzyme"/>
    <property type="match status" value="1"/>
</dbReference>
<dbReference type="PROSITE" id="PS50038">
    <property type="entry name" value="FZ"/>
    <property type="match status" value="1"/>
</dbReference>
<feature type="domain" description="Peptidase S1" evidence="8">
    <location>
        <begin position="572"/>
        <end position="796"/>
    </location>
</feature>
<dbReference type="AlphaFoldDB" id="A0A8J9V691"/>
<dbReference type="GO" id="GO:0004252">
    <property type="term" value="F:serine-type endopeptidase activity"/>
    <property type="evidence" value="ECO:0007669"/>
    <property type="project" value="InterPro"/>
</dbReference>
<dbReference type="SUPFAM" id="SSF63501">
    <property type="entry name" value="Frizzled cysteine-rich domain"/>
    <property type="match status" value="1"/>
</dbReference>
<dbReference type="CDD" id="cd00112">
    <property type="entry name" value="LDLa"/>
    <property type="match status" value="1"/>
</dbReference>
<comment type="subcellular location">
    <subcellularLocation>
        <location evidence="1">Cell membrane</location>
        <topology evidence="1">Single-pass type II membrane protein</topology>
    </subcellularLocation>
</comment>
<reference evidence="9" key="1">
    <citation type="submission" date="2021-12" db="EMBL/GenBank/DDBJ databases">
        <authorList>
            <person name="Martin H S."/>
        </authorList>
    </citation>
    <scope>NUCLEOTIDE SEQUENCE</scope>
</reference>
<evidence type="ECO:0000256" key="1">
    <source>
        <dbReference type="ARBA" id="ARBA00004401"/>
    </source>
</evidence>
<dbReference type="InterPro" id="IPR036055">
    <property type="entry name" value="LDL_receptor-like_sf"/>
</dbReference>
<dbReference type="SMART" id="SM00192">
    <property type="entry name" value="LDLa"/>
    <property type="match status" value="2"/>
</dbReference>
<dbReference type="SMART" id="SM00020">
    <property type="entry name" value="Tryp_SPc"/>
    <property type="match status" value="1"/>
</dbReference>
<dbReference type="Pfam" id="PF00057">
    <property type="entry name" value="Ldl_recept_a"/>
    <property type="match status" value="1"/>
</dbReference>
<dbReference type="SUPFAM" id="SSF50494">
    <property type="entry name" value="Trypsin-like serine proteases"/>
    <property type="match status" value="1"/>
</dbReference>
<dbReference type="Pfam" id="PF01392">
    <property type="entry name" value="Fz"/>
    <property type="match status" value="1"/>
</dbReference>
<dbReference type="InterPro" id="IPR009003">
    <property type="entry name" value="Peptidase_S1_PA"/>
</dbReference>
<evidence type="ECO:0000256" key="4">
    <source>
        <dbReference type="PROSITE-ProRule" id="PRU00090"/>
    </source>
</evidence>
<gene>
    <name evidence="9" type="ORF">BINO364_LOCUS6948</name>
</gene>
<dbReference type="Gene3D" id="2.40.10.10">
    <property type="entry name" value="Trypsin-like serine proteases"/>
    <property type="match status" value="1"/>
</dbReference>
<dbReference type="EMBL" id="OV170222">
    <property type="protein sequence ID" value="CAH0720755.1"/>
    <property type="molecule type" value="Genomic_DNA"/>
</dbReference>
<evidence type="ECO:0000256" key="3">
    <source>
        <dbReference type="ARBA" id="ARBA00023157"/>
    </source>
</evidence>
<feature type="transmembrane region" description="Helical" evidence="6">
    <location>
        <begin position="65"/>
        <end position="91"/>
    </location>
</feature>